<feature type="domain" description="DUF2061" evidence="1">
    <location>
        <begin position="14"/>
        <end position="64"/>
    </location>
</feature>
<dbReference type="RefSeq" id="WP_369328554.1">
    <property type="nucleotide sequence ID" value="NZ_JAULBC010000002.1"/>
</dbReference>
<comment type="caution">
    <text evidence="2">The sequence shown here is derived from an EMBL/GenBank/DDBJ whole genome shotgun (WGS) entry which is preliminary data.</text>
</comment>
<dbReference type="InterPro" id="IPR018638">
    <property type="entry name" value="DUF2061_membrane"/>
</dbReference>
<keyword evidence="3" id="KW-1185">Reference proteome</keyword>
<dbReference type="Pfam" id="PF09834">
    <property type="entry name" value="DUF2061"/>
    <property type="match status" value="2"/>
</dbReference>
<gene>
    <name evidence="2" type="ORF">QTN47_06570</name>
</gene>
<name>A0ABV3ZCE6_9BACT</name>
<dbReference type="EMBL" id="JAULBC010000002">
    <property type="protein sequence ID" value="MEX6687150.1"/>
    <property type="molecule type" value="Genomic_DNA"/>
</dbReference>
<protein>
    <submittedName>
        <fullName evidence="2">DUF2061 domain-containing protein</fullName>
    </submittedName>
</protein>
<feature type="domain" description="DUF2061" evidence="1">
    <location>
        <begin position="90"/>
        <end position="140"/>
    </location>
</feature>
<accession>A0ABV3ZCE6</accession>
<evidence type="ECO:0000259" key="1">
    <source>
        <dbReference type="Pfam" id="PF09834"/>
    </source>
</evidence>
<evidence type="ECO:0000313" key="3">
    <source>
        <dbReference type="Proteomes" id="UP001560573"/>
    </source>
</evidence>
<evidence type="ECO:0000313" key="2">
    <source>
        <dbReference type="EMBL" id="MEX6687150.1"/>
    </source>
</evidence>
<sequence length="175" mass="20204">MPTTKKDKNARVFVKATSWRFFATCDTIFLSWLFTGHIEAAFKIGLTEVITKIGLFYLHERIWERSRFGLQYTKNEDGEIIVTEKHYRSVVKGASWRFFGTLDTIIIALFWTGDYTKALAIGATEVVTKIALFWLHERIWLKIKWGRVDRQITISPKEPAAQSSQQLATVNVSVK</sequence>
<dbReference type="Proteomes" id="UP001560573">
    <property type="component" value="Unassembled WGS sequence"/>
</dbReference>
<proteinExistence type="predicted"/>
<organism evidence="2 3">
    <name type="scientific">Danxiaibacter flavus</name>
    <dbReference type="NCBI Taxonomy" id="3049108"/>
    <lineage>
        <taxon>Bacteria</taxon>
        <taxon>Pseudomonadati</taxon>
        <taxon>Bacteroidota</taxon>
        <taxon>Chitinophagia</taxon>
        <taxon>Chitinophagales</taxon>
        <taxon>Chitinophagaceae</taxon>
        <taxon>Danxiaibacter</taxon>
    </lineage>
</organism>
<reference evidence="2 3" key="1">
    <citation type="submission" date="2023-07" db="EMBL/GenBank/DDBJ databases">
        <authorList>
            <person name="Lian W.-H."/>
        </authorList>
    </citation>
    <scope>NUCLEOTIDE SEQUENCE [LARGE SCALE GENOMIC DNA]</scope>
    <source>
        <strain evidence="2 3">SYSU DXS3180</strain>
    </source>
</reference>